<dbReference type="InterPro" id="IPR036903">
    <property type="entry name" value="Nup98_auto-Pept-S59_dom_sf"/>
</dbReference>
<feature type="compositionally biased region" description="Acidic residues" evidence="10">
    <location>
        <begin position="212"/>
        <end position="224"/>
    </location>
</feature>
<dbReference type="Pfam" id="PF12110">
    <property type="entry name" value="Nup96"/>
    <property type="match status" value="1"/>
</dbReference>
<dbReference type="HOGENOM" id="CLU_012427_0_0_1"/>
<evidence type="ECO:0000256" key="7">
    <source>
        <dbReference type="ARBA" id="ARBA00023010"/>
    </source>
</evidence>
<keyword evidence="9" id="KW-0539">Nucleus</keyword>
<evidence type="ECO:0000256" key="6">
    <source>
        <dbReference type="ARBA" id="ARBA00022927"/>
    </source>
</evidence>
<evidence type="ECO:0000259" key="11">
    <source>
        <dbReference type="PROSITE" id="PS51434"/>
    </source>
</evidence>
<feature type="region of interest" description="Disordered" evidence="10">
    <location>
        <begin position="726"/>
        <end position="754"/>
    </location>
</feature>
<gene>
    <name evidence="12" type="ORF">NEMVEDRAFT_v1g103213</name>
</gene>
<evidence type="ECO:0000256" key="8">
    <source>
        <dbReference type="ARBA" id="ARBA00023132"/>
    </source>
</evidence>
<accession>A7S3D3</accession>
<evidence type="ECO:0000256" key="5">
    <source>
        <dbReference type="ARBA" id="ARBA00022816"/>
    </source>
</evidence>
<dbReference type="Pfam" id="PF04096">
    <property type="entry name" value="Nucleoporin2"/>
    <property type="match status" value="2"/>
</dbReference>
<evidence type="ECO:0000313" key="13">
    <source>
        <dbReference type="Proteomes" id="UP000001593"/>
    </source>
</evidence>
<dbReference type="GO" id="GO:0031965">
    <property type="term" value="C:nuclear membrane"/>
    <property type="evidence" value="ECO:0007669"/>
    <property type="project" value="UniProtKB-SubCell"/>
</dbReference>
<keyword evidence="8" id="KW-0906">Nuclear pore complex</keyword>
<feature type="compositionally biased region" description="Acidic residues" evidence="10">
    <location>
        <begin position="739"/>
        <end position="751"/>
    </location>
</feature>
<keyword evidence="13" id="KW-1185">Reference proteome</keyword>
<dbReference type="InParanoid" id="A7S3D3"/>
<dbReference type="Gene3D" id="3.30.1610.10">
    <property type="entry name" value="Peptidase S59, nucleoporin"/>
    <property type="match status" value="2"/>
</dbReference>
<sequence>LLFSRPEYYTVPSIEQLNDMVDANGEVWVDDFVIGREGYGEVKFPGKTNVADLNLDEIGKNLCLPPCVSHVDPLTASLLTSTPERLKQQGWLERVEAATAKLGATFIDYQPHTGSWVFMVEHFTRYGIHEFLDDENIQKRLKRPPVDTNLKVCQGLCNDLLKKLRYADKEKLAMLEKLRAAQEKQEAYEREKAQRDEIATEQATASASENMQQDEESEDMEDIDQQTFPGTKSSKEGGYDSPASHLIASSLGISAHRTQLMKASIFGESEAAPRSPKLKERPGDHSFAMDDDTQRIAFPGIFRHSAAQSPKFHRMLDAPGSGPALFGSPRIGTLPPKFPMAHDFTSAAPSSPMMCPNAVGSAFDMGTKLVGARAHQRDLVPKDDSIVDGKENLIADMGLVMGRSFRVGWGPGFTLVHSGSPLGTQTKKPASMMHSSVTGDALFSRSRLLTESTGGQSPFGVVVERLNIAPDLKPDSPSMLHLQALEVELEHCTSSQASDGCPFFEPTPGTKALHRHADVAKKNQETQGYRDVAFQHSLVWDLVVALWGDLGDKDTASQGTYEHQVARRNALSHWLAEAAKDRVKVEVDKANFEDGDYLNAIFSHLTGQQISKASRLAQRHGDYRLSLLLSQATSSSAVRYLLQKQLSDWEQVKADSYMTELRIKVYALLAGCMVWRTSDDFLNTCEDLDWKRVLAVHMWYHNSQTSSISEILSGYEDAFKGRTSYGKYGKPPHPPYREIDEDSESEEEEESGGGVSIRDTCYHLLKLFCKRSHRLERTLAPATYTPHQLDYRLSWHLYQALQSLGYSHLSQYHAGMLHSGFASQLEQLGMWEWAAFVLLHITDKERREHSVRRLLFRHCQLSPPDEHQRKEQFLREKLLIPPEWIHEAKVCIRAQHDSMPSEEALHLLKSSHWNRSHNVLISSLASDAIINDDYDTLKALLAEMAPRERSSNIMGWETGGQVLLDFLNITEKFQDLSKGSCEPSKREFEEIHSQVASLCNRINNLPCATAKDRLCQYELAKQCASYLKLTTSELVSTENQKKRKKTSNLSDHCQDEDAPLPTQMIVPHINKLPLPEDCALAELAELTENYVRETTRV</sequence>
<evidence type="ECO:0000256" key="10">
    <source>
        <dbReference type="SAM" id="MobiDB-lite"/>
    </source>
</evidence>
<evidence type="ECO:0000313" key="12">
    <source>
        <dbReference type="EMBL" id="EDO41704.1"/>
    </source>
</evidence>
<evidence type="ECO:0000256" key="2">
    <source>
        <dbReference type="ARBA" id="ARBA00004620"/>
    </source>
</evidence>
<dbReference type="InterPro" id="IPR007230">
    <property type="entry name" value="Nup98_auto-Pept-S59_dom"/>
</dbReference>
<keyword evidence="4" id="KW-0813">Transport</keyword>
<dbReference type="GO" id="GO:0017056">
    <property type="term" value="F:structural constituent of nuclear pore"/>
    <property type="evidence" value="ECO:0007669"/>
    <property type="project" value="InterPro"/>
</dbReference>
<dbReference type="InterPro" id="IPR021967">
    <property type="entry name" value="Nup98_C"/>
</dbReference>
<dbReference type="GO" id="GO:0015031">
    <property type="term" value="P:protein transport"/>
    <property type="evidence" value="ECO:0007669"/>
    <property type="project" value="UniProtKB-KW"/>
</dbReference>
<keyword evidence="5" id="KW-0509">mRNA transport</keyword>
<reference evidence="12 13" key="1">
    <citation type="journal article" date="2007" name="Science">
        <title>Sea anemone genome reveals ancestral eumetazoan gene repertoire and genomic organization.</title>
        <authorList>
            <person name="Putnam N.H."/>
            <person name="Srivastava M."/>
            <person name="Hellsten U."/>
            <person name="Dirks B."/>
            <person name="Chapman J."/>
            <person name="Salamov A."/>
            <person name="Terry A."/>
            <person name="Shapiro H."/>
            <person name="Lindquist E."/>
            <person name="Kapitonov V.V."/>
            <person name="Jurka J."/>
            <person name="Genikhovich G."/>
            <person name="Grigoriev I.V."/>
            <person name="Lucas S.M."/>
            <person name="Steele R.E."/>
            <person name="Finnerty J.R."/>
            <person name="Technau U."/>
            <person name="Martindale M.Q."/>
            <person name="Rokhsar D.S."/>
        </authorList>
    </citation>
    <scope>NUCLEOTIDE SEQUENCE [LARGE SCALE GENOMIC DNA]</scope>
    <source>
        <strain evidence="13">CH2 X CH6</strain>
    </source>
</reference>
<dbReference type="Proteomes" id="UP000001593">
    <property type="component" value="Unassembled WGS sequence"/>
</dbReference>
<dbReference type="EMBL" id="DS469573">
    <property type="protein sequence ID" value="EDO41704.1"/>
    <property type="molecule type" value="Genomic_DNA"/>
</dbReference>
<feature type="non-terminal residue" evidence="12">
    <location>
        <position position="1"/>
    </location>
</feature>
<feature type="compositionally biased region" description="Polar residues" evidence="10">
    <location>
        <begin position="201"/>
        <end position="211"/>
    </location>
</feature>
<comment type="subcellular location">
    <subcellularLocation>
        <location evidence="2">Nucleus membrane</location>
        <topology evidence="2">Peripheral membrane protein</topology>
        <orientation evidence="2">Nucleoplasmic side</orientation>
    </subcellularLocation>
    <subcellularLocation>
        <location evidence="1">Nucleus</location>
        <location evidence="1">Nuclear pore complex</location>
    </subcellularLocation>
</comment>
<name>A7S3D3_NEMVE</name>
<dbReference type="PANTHER" id="PTHR23198:SF26">
    <property type="entry name" value="NUCLEAR PORE COMPLEX PROTEIN NUP96"/>
    <property type="match status" value="1"/>
</dbReference>
<dbReference type="OMA" id="RWKFEVD"/>
<proteinExistence type="predicted"/>
<feature type="region of interest" description="Disordered" evidence="10">
    <location>
        <begin position="1037"/>
        <end position="1057"/>
    </location>
</feature>
<feature type="compositionally biased region" description="Basic and acidic residues" evidence="10">
    <location>
        <begin position="187"/>
        <end position="198"/>
    </location>
</feature>
<feature type="region of interest" description="Disordered" evidence="10">
    <location>
        <begin position="187"/>
        <end position="243"/>
    </location>
</feature>
<dbReference type="eggNOG" id="KOG0845">
    <property type="taxonomic scope" value="Eukaryota"/>
</dbReference>
<keyword evidence="7" id="KW-0811">Translocation</keyword>
<evidence type="ECO:0000256" key="3">
    <source>
        <dbReference type="ARBA" id="ARBA00013472"/>
    </source>
</evidence>
<feature type="compositionally biased region" description="Basic and acidic residues" evidence="10">
    <location>
        <begin position="277"/>
        <end position="288"/>
    </location>
</feature>
<dbReference type="GO" id="GO:0051028">
    <property type="term" value="P:mRNA transport"/>
    <property type="evidence" value="ECO:0007669"/>
    <property type="project" value="UniProtKB-KW"/>
</dbReference>
<evidence type="ECO:0000256" key="9">
    <source>
        <dbReference type="ARBA" id="ARBA00023242"/>
    </source>
</evidence>
<dbReference type="Gene3D" id="1.25.40.690">
    <property type="match status" value="1"/>
</dbReference>
<keyword evidence="6" id="KW-0653">Protein transport</keyword>
<dbReference type="InterPro" id="IPR037665">
    <property type="entry name" value="Nucleoporin_S59-like"/>
</dbReference>
<dbReference type="PANTHER" id="PTHR23198">
    <property type="entry name" value="NUCLEOPORIN"/>
    <property type="match status" value="1"/>
</dbReference>
<dbReference type="PhylomeDB" id="A7S3D3"/>
<dbReference type="SUPFAM" id="SSF82215">
    <property type="entry name" value="C-terminal autoproteolytic domain of nucleoporin nup98"/>
    <property type="match status" value="1"/>
</dbReference>
<dbReference type="GO" id="GO:0005643">
    <property type="term" value="C:nuclear pore"/>
    <property type="evidence" value="ECO:0007669"/>
    <property type="project" value="UniProtKB-SubCell"/>
</dbReference>
<protein>
    <recommendedName>
        <fullName evidence="3">Nuclear pore complex protein Nup98-Nup96</fullName>
    </recommendedName>
</protein>
<dbReference type="STRING" id="45351.A7S3D3"/>
<dbReference type="FunFam" id="3.30.1610.10:FF:000011">
    <property type="entry name" value="Predicted protein"/>
    <property type="match status" value="1"/>
</dbReference>
<evidence type="ECO:0000256" key="1">
    <source>
        <dbReference type="ARBA" id="ARBA00004567"/>
    </source>
</evidence>
<dbReference type="AlphaFoldDB" id="A7S3D3"/>
<feature type="region of interest" description="Disordered" evidence="10">
    <location>
        <begin position="266"/>
        <end position="288"/>
    </location>
</feature>
<evidence type="ECO:0000256" key="4">
    <source>
        <dbReference type="ARBA" id="ARBA00022448"/>
    </source>
</evidence>
<organism evidence="12 13">
    <name type="scientific">Nematostella vectensis</name>
    <name type="common">Starlet sea anemone</name>
    <dbReference type="NCBI Taxonomy" id="45351"/>
    <lineage>
        <taxon>Eukaryota</taxon>
        <taxon>Metazoa</taxon>
        <taxon>Cnidaria</taxon>
        <taxon>Anthozoa</taxon>
        <taxon>Hexacorallia</taxon>
        <taxon>Actiniaria</taxon>
        <taxon>Edwardsiidae</taxon>
        <taxon>Nematostella</taxon>
    </lineage>
</organism>
<feature type="domain" description="Peptidase S59" evidence="11">
    <location>
        <begin position="5"/>
        <end position="123"/>
    </location>
</feature>
<dbReference type="PROSITE" id="PS51434">
    <property type="entry name" value="NUP_C"/>
    <property type="match status" value="1"/>
</dbReference>